<organism evidence="2 3">
    <name type="scientific">Thiobacillus denitrificans</name>
    <dbReference type="NCBI Taxonomy" id="36861"/>
    <lineage>
        <taxon>Bacteria</taxon>
        <taxon>Pseudomonadati</taxon>
        <taxon>Pseudomonadota</taxon>
        <taxon>Betaproteobacteria</taxon>
        <taxon>Nitrosomonadales</taxon>
        <taxon>Thiobacillaceae</taxon>
        <taxon>Thiobacillus</taxon>
    </lineage>
</organism>
<protein>
    <submittedName>
        <fullName evidence="2">Uncharacterized protein</fullName>
    </submittedName>
</protein>
<comment type="caution">
    <text evidence="2">The sequence shown here is derived from an EMBL/GenBank/DDBJ whole genome shotgun (WGS) entry which is preliminary data.</text>
</comment>
<dbReference type="PATRIC" id="fig|36861.3.peg.911"/>
<name>A0A119CWJ7_THIDE</name>
<evidence type="ECO:0000313" key="3">
    <source>
        <dbReference type="Proteomes" id="UP000064243"/>
    </source>
</evidence>
<feature type="chain" id="PRO_5007161813" evidence="1">
    <location>
        <begin position="28"/>
        <end position="99"/>
    </location>
</feature>
<proteinExistence type="predicted"/>
<dbReference type="AlphaFoldDB" id="A0A119CWJ7"/>
<feature type="signal peptide" evidence="1">
    <location>
        <begin position="1"/>
        <end position="27"/>
    </location>
</feature>
<evidence type="ECO:0000256" key="1">
    <source>
        <dbReference type="SAM" id="SignalP"/>
    </source>
</evidence>
<reference evidence="2 3" key="1">
    <citation type="journal article" date="2015" name="Appl. Environ. Microbiol.">
        <title>Aerobic and Anaerobic Thiosulfate Oxidation by a Cold-Adapted, Subglacial Chemoautotroph.</title>
        <authorList>
            <person name="Harrold Z.R."/>
            <person name="Skidmore M.L."/>
            <person name="Hamilton T.L."/>
            <person name="Desch L."/>
            <person name="Amada K."/>
            <person name="van Gelder W."/>
            <person name="Glover K."/>
            <person name="Roden E.E."/>
            <person name="Boyd E.S."/>
        </authorList>
    </citation>
    <scope>NUCLEOTIDE SEQUENCE [LARGE SCALE GENOMIC DNA]</scope>
    <source>
        <strain evidence="2 3">RG</strain>
    </source>
</reference>
<dbReference type="Proteomes" id="UP000064243">
    <property type="component" value="Unassembled WGS sequence"/>
</dbReference>
<dbReference type="RefSeq" id="WP_162264475.1">
    <property type="nucleotide sequence ID" value="NZ_LDUG01000019.1"/>
</dbReference>
<dbReference type="EMBL" id="LDUG01000019">
    <property type="protein sequence ID" value="KVW96723.1"/>
    <property type="molecule type" value="Genomic_DNA"/>
</dbReference>
<evidence type="ECO:0000313" key="2">
    <source>
        <dbReference type="EMBL" id="KVW96723.1"/>
    </source>
</evidence>
<keyword evidence="3" id="KW-1185">Reference proteome</keyword>
<sequence length="99" mass="10437">MRPMLPRRLLAWLFALTLLFGQAAAFAHAVSHLDRHDGALPDKVCEVCVAQANLGSAAPATVFSLPIETACHTELPAAALPLVTACFNHAQARAPPATI</sequence>
<gene>
    <name evidence="2" type="ORF">ABW22_07175</name>
</gene>
<keyword evidence="1" id="KW-0732">Signal</keyword>
<accession>A0A119CWJ7</accession>